<name>A0A9W8Y9Q8_9PLEO</name>
<dbReference type="AlphaFoldDB" id="A0A9W8Y9Q8"/>
<accession>A0A9W8Y9Q8</accession>
<organism evidence="2 3">
    <name type="scientific">Neocucurbitaria cava</name>
    <dbReference type="NCBI Taxonomy" id="798079"/>
    <lineage>
        <taxon>Eukaryota</taxon>
        <taxon>Fungi</taxon>
        <taxon>Dikarya</taxon>
        <taxon>Ascomycota</taxon>
        <taxon>Pezizomycotina</taxon>
        <taxon>Dothideomycetes</taxon>
        <taxon>Pleosporomycetidae</taxon>
        <taxon>Pleosporales</taxon>
        <taxon>Pleosporineae</taxon>
        <taxon>Cucurbitariaceae</taxon>
        <taxon>Neocucurbitaria</taxon>
    </lineage>
</organism>
<proteinExistence type="predicted"/>
<evidence type="ECO:0000313" key="3">
    <source>
        <dbReference type="Proteomes" id="UP001140560"/>
    </source>
</evidence>
<keyword evidence="3" id="KW-1185">Reference proteome</keyword>
<evidence type="ECO:0000313" key="2">
    <source>
        <dbReference type="EMBL" id="KAJ4369678.1"/>
    </source>
</evidence>
<feature type="region of interest" description="Disordered" evidence="1">
    <location>
        <begin position="292"/>
        <end position="326"/>
    </location>
</feature>
<dbReference type="Proteomes" id="UP001140560">
    <property type="component" value="Unassembled WGS sequence"/>
</dbReference>
<dbReference type="EMBL" id="JAPEUY010000009">
    <property type="protein sequence ID" value="KAJ4369678.1"/>
    <property type="molecule type" value="Genomic_DNA"/>
</dbReference>
<gene>
    <name evidence="2" type="ORF">N0V83_005440</name>
</gene>
<reference evidence="2" key="1">
    <citation type="submission" date="2022-10" db="EMBL/GenBank/DDBJ databases">
        <title>Tapping the CABI collections for fungal endophytes: first genome assemblies for Collariella, Neodidymelliopsis, Ascochyta clinopodiicola, Didymella pomorum, Didymosphaeria variabile, Neocosmospora piperis and Neocucurbitaria cava.</title>
        <authorList>
            <person name="Hill R."/>
        </authorList>
    </citation>
    <scope>NUCLEOTIDE SEQUENCE</scope>
    <source>
        <strain evidence="2">IMI 356814</strain>
    </source>
</reference>
<evidence type="ECO:0000256" key="1">
    <source>
        <dbReference type="SAM" id="MobiDB-lite"/>
    </source>
</evidence>
<protein>
    <submittedName>
        <fullName evidence="2">Uncharacterized protein</fullName>
    </submittedName>
</protein>
<comment type="caution">
    <text evidence="2">The sequence shown here is derived from an EMBL/GenBank/DDBJ whole genome shotgun (WGS) entry which is preliminary data.</text>
</comment>
<sequence>MDMNTAPRNSTFFFGSETSSVYSDDDLISETNSTGTQIHHKSVLRPTLGGIPRDYGQNFERSSTLSFPYENTPQDLDEVDIPDLSASQNRNAFYRFESAEEAQERHQAEAARAQVDENVRARHVLGSEGHIMSNGPDMLSYSRSVHSPHGSQINSTGVYAEEDVRGRTMSAEPSPMLPLMDAEEIANEYISEISSSTPSLQGEYPAHDLIVEATQPQIPRPRAISISRDPTELDLTDLSALNRQDHHDEALQALSSGTPNIVGSEDLAILPHSGIQASDETMNANRRQGKVDWREGLTNGSPPRASLFSSTGREYGRSNSARGYDSGEFITNLEDSAPATKKSRKRGVIKRLFCVP</sequence>
<dbReference type="OrthoDB" id="10654792at2759"/>
<feature type="compositionally biased region" description="Polar residues" evidence="1">
    <location>
        <begin position="307"/>
        <end position="321"/>
    </location>
</feature>